<feature type="transmembrane region" description="Helical" evidence="6">
    <location>
        <begin position="169"/>
        <end position="190"/>
    </location>
</feature>
<feature type="transmembrane region" description="Helical" evidence="6">
    <location>
        <begin position="30"/>
        <end position="56"/>
    </location>
</feature>
<evidence type="ECO:0000313" key="9">
    <source>
        <dbReference type="Proteomes" id="UP000521748"/>
    </source>
</evidence>
<reference evidence="8 9" key="1">
    <citation type="submission" date="2020-07" db="EMBL/GenBank/DDBJ databases">
        <title>Sequencing the genomes of 1000 actinobacteria strains.</title>
        <authorList>
            <person name="Klenk H.-P."/>
        </authorList>
    </citation>
    <scope>NUCLEOTIDE SEQUENCE [LARGE SCALE GENOMIC DNA]</scope>
    <source>
        <strain evidence="8 9">DSM 102047</strain>
    </source>
</reference>
<dbReference type="InterPro" id="IPR036286">
    <property type="entry name" value="LexA/Signal_pep-like_sf"/>
</dbReference>
<evidence type="ECO:0000256" key="5">
    <source>
        <dbReference type="NCBIfam" id="TIGR02228"/>
    </source>
</evidence>
<dbReference type="EMBL" id="JACBYQ010000002">
    <property type="protein sequence ID" value="NYE96578.1"/>
    <property type="molecule type" value="Genomic_DNA"/>
</dbReference>
<organism evidence="8 9">
    <name type="scientific">Psychromicrobium silvestre</name>
    <dbReference type="NCBI Taxonomy" id="1645614"/>
    <lineage>
        <taxon>Bacteria</taxon>
        <taxon>Bacillati</taxon>
        <taxon>Actinomycetota</taxon>
        <taxon>Actinomycetes</taxon>
        <taxon>Micrococcales</taxon>
        <taxon>Micrococcaceae</taxon>
        <taxon>Psychromicrobium</taxon>
    </lineage>
</organism>
<dbReference type="RefSeq" id="WP_179390215.1">
    <property type="nucleotide sequence ID" value="NZ_JACBYQ010000002.1"/>
</dbReference>
<dbReference type="InterPro" id="IPR001733">
    <property type="entry name" value="Peptidase_S26B"/>
</dbReference>
<evidence type="ECO:0000256" key="6">
    <source>
        <dbReference type="SAM" id="Phobius"/>
    </source>
</evidence>
<evidence type="ECO:0000313" key="8">
    <source>
        <dbReference type="EMBL" id="NYE96578.1"/>
    </source>
</evidence>
<evidence type="ECO:0000259" key="7">
    <source>
        <dbReference type="Pfam" id="PF10502"/>
    </source>
</evidence>
<keyword evidence="4 6" id="KW-0472">Membrane</keyword>
<evidence type="ECO:0000256" key="2">
    <source>
        <dbReference type="ARBA" id="ARBA00022692"/>
    </source>
</evidence>
<evidence type="ECO:0000256" key="4">
    <source>
        <dbReference type="ARBA" id="ARBA00023136"/>
    </source>
</evidence>
<proteinExistence type="predicted"/>
<dbReference type="Gene3D" id="2.10.109.10">
    <property type="entry name" value="Umud Fragment, subunit A"/>
    <property type="match status" value="1"/>
</dbReference>
<feature type="domain" description="Peptidase S26" evidence="7">
    <location>
        <begin position="44"/>
        <end position="118"/>
    </location>
</feature>
<dbReference type="CDD" id="cd06530">
    <property type="entry name" value="S26_SPase_I"/>
    <property type="match status" value="1"/>
</dbReference>
<accession>A0A7Y9LVW1</accession>
<dbReference type="AlphaFoldDB" id="A0A7Y9LVW1"/>
<evidence type="ECO:0000256" key="1">
    <source>
        <dbReference type="ARBA" id="ARBA00004370"/>
    </source>
</evidence>
<dbReference type="SUPFAM" id="SSF51306">
    <property type="entry name" value="LexA/Signal peptidase"/>
    <property type="match status" value="1"/>
</dbReference>
<dbReference type="Pfam" id="PF10502">
    <property type="entry name" value="Peptidase_S26"/>
    <property type="match status" value="1"/>
</dbReference>
<evidence type="ECO:0000256" key="3">
    <source>
        <dbReference type="ARBA" id="ARBA00022989"/>
    </source>
</evidence>
<dbReference type="Proteomes" id="UP000521748">
    <property type="component" value="Unassembled WGS sequence"/>
</dbReference>
<dbReference type="InterPro" id="IPR019533">
    <property type="entry name" value="Peptidase_S26"/>
</dbReference>
<keyword evidence="8" id="KW-0378">Hydrolase</keyword>
<dbReference type="GO" id="GO:0016020">
    <property type="term" value="C:membrane"/>
    <property type="evidence" value="ECO:0007669"/>
    <property type="project" value="UniProtKB-SubCell"/>
</dbReference>
<dbReference type="EC" id="3.4.21.89" evidence="5"/>
<dbReference type="GO" id="GO:0004252">
    <property type="term" value="F:serine-type endopeptidase activity"/>
    <property type="evidence" value="ECO:0007669"/>
    <property type="project" value="UniProtKB-UniRule"/>
</dbReference>
<protein>
    <recommendedName>
        <fullName evidence="5">Signal peptidase I</fullName>
        <ecNumber evidence="5">3.4.21.89</ecNumber>
    </recommendedName>
</protein>
<keyword evidence="3 6" id="KW-1133">Transmembrane helix</keyword>
<sequence>MSRVELSSPTPFPAPAEPLAGRRFRKPKGLLWWCAQILSWLVLFLALAWLLAAIGIPRFAGAQAYTVLTGSMQHRYPPGTLVVVKTIDPKDLAIGDVVTYQLESGKPEVVTHRIVGLSATTDGQLRFITQGDANNAPDAKSVRPVQIRGKLWYAIPLAGYLNSSISGGAHIWLLWIVVGLLLGYAAYMLLSAYLGRKRKVTP</sequence>
<keyword evidence="2 6" id="KW-0812">Transmembrane</keyword>
<comment type="caution">
    <text evidence="8">The sequence shown here is derived from an EMBL/GenBank/DDBJ whole genome shotgun (WGS) entry which is preliminary data.</text>
</comment>
<comment type="subcellular location">
    <subcellularLocation>
        <location evidence="1">Membrane</location>
    </subcellularLocation>
</comment>
<dbReference type="GO" id="GO:0006465">
    <property type="term" value="P:signal peptide processing"/>
    <property type="evidence" value="ECO:0007669"/>
    <property type="project" value="UniProtKB-UniRule"/>
</dbReference>
<gene>
    <name evidence="8" type="ORF">FHU41_002828</name>
</gene>
<dbReference type="NCBIfam" id="TIGR02228">
    <property type="entry name" value="sigpep_I_arch"/>
    <property type="match status" value="1"/>
</dbReference>
<name>A0A7Y9LVW1_9MICC</name>
<keyword evidence="9" id="KW-1185">Reference proteome</keyword>
<dbReference type="GO" id="GO:0009003">
    <property type="term" value="F:signal peptidase activity"/>
    <property type="evidence" value="ECO:0007669"/>
    <property type="project" value="UniProtKB-EC"/>
</dbReference>